<dbReference type="InterPro" id="IPR051454">
    <property type="entry name" value="RNA/ubiquinone_mod_enzymes"/>
</dbReference>
<evidence type="ECO:0008006" key="3">
    <source>
        <dbReference type="Google" id="ProtNLM"/>
    </source>
</evidence>
<gene>
    <name evidence="2" type="ORF">SDC9_10162</name>
</gene>
<dbReference type="InterPro" id="IPR001539">
    <property type="entry name" value="Peptidase_U32"/>
</dbReference>
<feature type="region of interest" description="Disordered" evidence="1">
    <location>
        <begin position="719"/>
        <end position="797"/>
    </location>
</feature>
<feature type="compositionally biased region" description="Basic and acidic residues" evidence="1">
    <location>
        <begin position="764"/>
        <end position="784"/>
    </location>
</feature>
<comment type="caution">
    <text evidence="2">The sequence shown here is derived from an EMBL/GenBank/DDBJ whole genome shotgun (WGS) entry which is preliminary data.</text>
</comment>
<evidence type="ECO:0000313" key="2">
    <source>
        <dbReference type="EMBL" id="MPL64507.1"/>
    </source>
</evidence>
<dbReference type="PANTHER" id="PTHR30217:SF10">
    <property type="entry name" value="23S RRNA 5-HYDROXYCYTIDINE C2501 SYNTHASE"/>
    <property type="match status" value="1"/>
</dbReference>
<dbReference type="PANTHER" id="PTHR30217">
    <property type="entry name" value="PEPTIDASE U32 FAMILY"/>
    <property type="match status" value="1"/>
</dbReference>
<dbReference type="EMBL" id="VSSQ01000025">
    <property type="protein sequence ID" value="MPL64507.1"/>
    <property type="molecule type" value="Genomic_DNA"/>
</dbReference>
<accession>A0A644TDF1</accession>
<name>A0A644TDF1_9ZZZZ</name>
<dbReference type="Pfam" id="PF01136">
    <property type="entry name" value="Peptidase_U32"/>
    <property type="match status" value="1"/>
</dbReference>
<sequence length="797" mass="89180">MALDWTFLSSYLKETSAGFLLPGNGLICDDHSAYKSDVKIPELLAPAGSPEALDAAISEGADAVYLGLRSFNARMRSANFAFNQFEAVLQAAHDRGRRIYVTVNTVFEERETDRVFQLLQYLDRLKADGVIVQDLGIIKMARENFPALPLHASTQMNLSSSKGCHFLSRQGFKRVVLARELSLEEIQTIRQNTSMELEVFVHGALCVSASGLCLFSSYLGGKSANRGACTQACRRLYDSDLGKGYFFSPDDLQLIDYVPRLMEVGVDSFKIEGRMKSAEYVGTVVAAYRQLIDNFANDGERALAKSKAMLQADFARRKTSFFMEGGNPDYIHPDQAGGTGIHLGRIKDARTIDDERWALMGSFDGLAEGDSVRIHRSDDSGRITAKIRGIQNQVNGMLLKIEGDWRQNDDVYLIQTASMARRYKSVLPHSLDRFRSFPSRDGAPRPRVNTGSKRDMDSLPSGYYALVGKVADLHAVLAAAPKKAMILFDKLNAEGLRKNEDTIPYKRDRLVLWLDPYYPEADAAWLEPELEYWIGKGVKTLVVNNLAHFSLLRGKDLELIAGPWLYAFNLWAIAFLFDQGIRYLIPPQEISKQNLMRLAEEVHPRVLMPISFSYPHLFTIRGDLASKYGPTSFVDRDGSSYKLQGRRDYTILSPDKPFSIIDRVPFLKKEGFDKFILDLSCANSARGMFRDIAKAAADALPLDDSSRFNWKDGFYNDEEKQAGIQKTTRPGFMGSPGRGAGKDDQSSKKPGRSQENRYGAGSGKDLKGNIRKGPERNPRRSLRDRSRKNGPNPRPKA</sequence>
<reference evidence="2" key="1">
    <citation type="submission" date="2019-08" db="EMBL/GenBank/DDBJ databases">
        <authorList>
            <person name="Kucharzyk K."/>
            <person name="Murdoch R.W."/>
            <person name="Higgins S."/>
            <person name="Loffler F."/>
        </authorList>
    </citation>
    <scope>NUCLEOTIDE SEQUENCE</scope>
</reference>
<protein>
    <recommendedName>
        <fullName evidence="3">Peptidase U32 collagenase domain-containing protein</fullName>
    </recommendedName>
</protein>
<dbReference type="AlphaFoldDB" id="A0A644TDF1"/>
<evidence type="ECO:0000256" key="1">
    <source>
        <dbReference type="SAM" id="MobiDB-lite"/>
    </source>
</evidence>
<proteinExistence type="predicted"/>
<organism evidence="2">
    <name type="scientific">bioreactor metagenome</name>
    <dbReference type="NCBI Taxonomy" id="1076179"/>
    <lineage>
        <taxon>unclassified sequences</taxon>
        <taxon>metagenomes</taxon>
        <taxon>ecological metagenomes</taxon>
    </lineage>
</organism>
<feature type="compositionally biased region" description="Basic and acidic residues" evidence="1">
    <location>
        <begin position="740"/>
        <end position="755"/>
    </location>
</feature>